<sequence length="93" mass="10843">MPLKNKLKVRSFIKKQINYCECILQPVLMVATSRQCRRARRPSRRRRGRLPFVSLTLILANASARARRRREKRDRDGLCPGGPHVRPPRAIAR</sequence>
<gene>
    <name evidence="2" type="ORF">PUN28_019968</name>
</gene>
<evidence type="ECO:0000313" key="3">
    <source>
        <dbReference type="Proteomes" id="UP001430953"/>
    </source>
</evidence>
<dbReference type="Proteomes" id="UP001430953">
    <property type="component" value="Unassembled WGS sequence"/>
</dbReference>
<dbReference type="EMBL" id="JADYXP020000027">
    <property type="protein sequence ID" value="KAL0099896.1"/>
    <property type="molecule type" value="Genomic_DNA"/>
</dbReference>
<feature type="region of interest" description="Disordered" evidence="1">
    <location>
        <begin position="64"/>
        <end position="93"/>
    </location>
</feature>
<keyword evidence="3" id="KW-1185">Reference proteome</keyword>
<evidence type="ECO:0000256" key="1">
    <source>
        <dbReference type="SAM" id="MobiDB-lite"/>
    </source>
</evidence>
<comment type="caution">
    <text evidence="2">The sequence shown here is derived from an EMBL/GenBank/DDBJ whole genome shotgun (WGS) entry which is preliminary data.</text>
</comment>
<organism evidence="2 3">
    <name type="scientific">Cardiocondyla obscurior</name>
    <dbReference type="NCBI Taxonomy" id="286306"/>
    <lineage>
        <taxon>Eukaryota</taxon>
        <taxon>Metazoa</taxon>
        <taxon>Ecdysozoa</taxon>
        <taxon>Arthropoda</taxon>
        <taxon>Hexapoda</taxon>
        <taxon>Insecta</taxon>
        <taxon>Pterygota</taxon>
        <taxon>Neoptera</taxon>
        <taxon>Endopterygota</taxon>
        <taxon>Hymenoptera</taxon>
        <taxon>Apocrita</taxon>
        <taxon>Aculeata</taxon>
        <taxon>Formicoidea</taxon>
        <taxon>Formicidae</taxon>
        <taxon>Myrmicinae</taxon>
        <taxon>Cardiocondyla</taxon>
    </lineage>
</organism>
<reference evidence="2 3" key="1">
    <citation type="submission" date="2023-03" db="EMBL/GenBank/DDBJ databases">
        <title>High recombination rates correlate with genetic variation in Cardiocondyla obscurior ants.</title>
        <authorList>
            <person name="Errbii M."/>
        </authorList>
    </citation>
    <scope>NUCLEOTIDE SEQUENCE [LARGE SCALE GENOMIC DNA]</scope>
    <source>
        <strain evidence="2">Alpha-2009</strain>
        <tissue evidence="2">Whole body</tissue>
    </source>
</reference>
<name>A0AAW2EC80_9HYME</name>
<accession>A0AAW2EC80</accession>
<evidence type="ECO:0000313" key="2">
    <source>
        <dbReference type="EMBL" id="KAL0099896.1"/>
    </source>
</evidence>
<protein>
    <submittedName>
        <fullName evidence="2">Uncharacterized protein</fullName>
    </submittedName>
</protein>
<proteinExistence type="predicted"/>
<dbReference type="AlphaFoldDB" id="A0AAW2EC80"/>